<dbReference type="PANTHER" id="PTHR32305:SF15">
    <property type="entry name" value="PROTEIN RHSA-RELATED"/>
    <property type="match status" value="1"/>
</dbReference>
<dbReference type="Gene3D" id="4.10.220.110">
    <property type="match status" value="1"/>
</dbReference>
<dbReference type="InterPro" id="IPR037026">
    <property type="entry name" value="Vgr_OB-fold_dom_sf"/>
</dbReference>
<dbReference type="PANTHER" id="PTHR32305">
    <property type="match status" value="1"/>
</dbReference>
<dbReference type="Pfam" id="PF22178">
    <property type="entry name" value="Gp5_trimer_C"/>
    <property type="match status" value="1"/>
</dbReference>
<dbReference type="Pfam" id="PF04717">
    <property type="entry name" value="Phage_base_V"/>
    <property type="match status" value="1"/>
</dbReference>
<evidence type="ECO:0000313" key="7">
    <source>
        <dbReference type="Proteomes" id="UP000239263"/>
    </source>
</evidence>
<dbReference type="Gene3D" id="2.30.110.50">
    <property type="match status" value="1"/>
</dbReference>
<dbReference type="SUPFAM" id="SSF69349">
    <property type="entry name" value="Phage fibre proteins"/>
    <property type="match status" value="1"/>
</dbReference>
<gene>
    <name evidence="6" type="ORF">BTO22_05580</name>
</gene>
<proteinExistence type="inferred from homology"/>
<reference evidence="6 7" key="1">
    <citation type="submission" date="2016-12" db="EMBL/GenBank/DDBJ databases">
        <title>Diversity of luminous bacteria.</title>
        <authorList>
            <person name="Yoshizawa S."/>
            <person name="Kogure K."/>
        </authorList>
    </citation>
    <scope>NUCLEOTIDE SEQUENCE [LARGE SCALE GENOMIC DNA]</scope>
    <source>
        <strain evidence="6 7">ATCC 33715</strain>
    </source>
</reference>
<dbReference type="RefSeq" id="WP_105054631.1">
    <property type="nucleotide sequence ID" value="NZ_CAWNRT010000001.1"/>
</dbReference>
<dbReference type="InterPro" id="IPR017847">
    <property type="entry name" value="T6SS_RhsGE_Vgr_subset"/>
</dbReference>
<dbReference type="Gene3D" id="2.40.50.230">
    <property type="entry name" value="Gp5 N-terminal domain"/>
    <property type="match status" value="1"/>
</dbReference>
<accession>A0A2S7XCK0</accession>
<dbReference type="Gene3D" id="3.55.50.10">
    <property type="entry name" value="Baseplate protein-like domains"/>
    <property type="match status" value="1"/>
</dbReference>
<dbReference type="NCBIfam" id="TIGR03361">
    <property type="entry name" value="VI_Rhs_Vgr"/>
    <property type="match status" value="1"/>
</dbReference>
<dbReference type="AlphaFoldDB" id="A0A2S7XCK0"/>
<feature type="domain" description="Gp5/Type VI secretion system Vgr C-terminal trimerisation" evidence="5">
    <location>
        <begin position="475"/>
        <end position="585"/>
    </location>
</feature>
<organism evidence="6 7">
    <name type="scientific">Aliivibrio sifiae</name>
    <dbReference type="NCBI Taxonomy" id="566293"/>
    <lineage>
        <taxon>Bacteria</taxon>
        <taxon>Pseudomonadati</taxon>
        <taxon>Pseudomonadota</taxon>
        <taxon>Gammaproteobacteria</taxon>
        <taxon>Vibrionales</taxon>
        <taxon>Vibrionaceae</taxon>
        <taxon>Aliivibrio</taxon>
    </lineage>
</organism>
<comment type="subcellular location">
    <subcellularLocation>
        <location evidence="1">Secreted</location>
    </subcellularLocation>
</comment>
<dbReference type="NCBIfam" id="TIGR01646">
    <property type="entry name" value="vgr_GE"/>
    <property type="match status" value="1"/>
</dbReference>
<name>A0A2S7XCK0_9GAMM</name>
<evidence type="ECO:0000259" key="4">
    <source>
        <dbReference type="Pfam" id="PF04717"/>
    </source>
</evidence>
<evidence type="ECO:0000256" key="2">
    <source>
        <dbReference type="ARBA" id="ARBA00005558"/>
    </source>
</evidence>
<feature type="domain" description="Gp5/Type VI secretion system Vgr protein OB-fold" evidence="4">
    <location>
        <begin position="392"/>
        <end position="458"/>
    </location>
</feature>
<dbReference type="Pfam" id="PF05954">
    <property type="entry name" value="Phage_GPD"/>
    <property type="match status" value="1"/>
</dbReference>
<protein>
    <submittedName>
        <fullName evidence="6">Type VI secretion protein VgrG</fullName>
    </submittedName>
</protein>
<dbReference type="InterPro" id="IPR006533">
    <property type="entry name" value="T6SS_Vgr_RhsGE"/>
</dbReference>
<evidence type="ECO:0000313" key="6">
    <source>
        <dbReference type="EMBL" id="PQJ89084.1"/>
    </source>
</evidence>
<dbReference type="InterPro" id="IPR054030">
    <property type="entry name" value="Gp5_Vgr_C"/>
</dbReference>
<dbReference type="Proteomes" id="UP000239263">
    <property type="component" value="Unassembled WGS sequence"/>
</dbReference>
<dbReference type="OrthoDB" id="9762420at2"/>
<keyword evidence="3" id="KW-0964">Secreted</keyword>
<sequence>MQDANQTQFGLDVATIELPLQVYEFSGEEILGDNYQFDITFVCEEPDLELAQWLQLPARLVIQHFNQEAPENTKRYVHGVIESIEQLSSSFRFSTYRLTLVPIFSLLNYRKNFQIFQNKSVPEIISDIYRQAGILSHHFVIELYNTHVPRDYCVQYGESDDQFISRLMAEEGLVSYFEHTELGSKLIISDGKETYTALAPLSVVTDSGMVQEGDTIHSLKVKHQVQVGKASVKDYMFTHPSQSILGEVQHQEQDKQSSETALDHYQYPANQANYSKAKQQAKLNLEQRRISSMELVGSSNSAQLAVGYFQPINNASNPDWDINWLLTKIVHSGIQPQVMEELADGGSCYYCDFTATPWFVPYKLASVKKPYIRNIDTAIVTGPESEEIYCDEYGRVKVQFHWDRNGQANEKTSCWLRTSQGWAGNQYGQFVLPRIGHEVIVSFLHGDPDKPIITGSLYNGNNKPPYTLPEHKTRSTFKTSSSIGADNFNELRFEDKKASEQIYIHAAKDMDSQIQNNRTSEIFNDDHSVVHHDQFHQITKDNHLTVQSDNLSSIKGDAHQQVSGSVQQKIQGSRLEQIGTELHIKVGNKAVLDAGSELTITTGSSTMKLDSGGIHLLGAAIDLNKGGSAGSGSGYAGITATQPVMKQSEAASSVAETATVSEYTRSKINAAHQIEALKTSDPVCEECEQEQGQE</sequence>
<evidence type="ECO:0000256" key="3">
    <source>
        <dbReference type="ARBA" id="ARBA00022525"/>
    </source>
</evidence>
<evidence type="ECO:0000256" key="1">
    <source>
        <dbReference type="ARBA" id="ARBA00004613"/>
    </source>
</evidence>
<dbReference type="SUPFAM" id="SSF69255">
    <property type="entry name" value="gp5 N-terminal domain-like"/>
    <property type="match status" value="1"/>
</dbReference>
<evidence type="ECO:0000259" key="5">
    <source>
        <dbReference type="Pfam" id="PF22178"/>
    </source>
</evidence>
<dbReference type="GO" id="GO:0005576">
    <property type="term" value="C:extracellular region"/>
    <property type="evidence" value="ECO:0007669"/>
    <property type="project" value="UniProtKB-SubCell"/>
</dbReference>
<dbReference type="InterPro" id="IPR050708">
    <property type="entry name" value="T6SS_VgrG/RHS"/>
</dbReference>
<dbReference type="EMBL" id="MSCO01000001">
    <property type="protein sequence ID" value="PQJ89084.1"/>
    <property type="molecule type" value="Genomic_DNA"/>
</dbReference>
<comment type="similarity">
    <text evidence="2">Belongs to the VgrG protein family.</text>
</comment>
<comment type="caution">
    <text evidence="6">The sequence shown here is derived from an EMBL/GenBank/DDBJ whole genome shotgun (WGS) entry which is preliminary data.</text>
</comment>
<dbReference type="InterPro" id="IPR006531">
    <property type="entry name" value="Gp5/Vgr_OB"/>
</dbReference>
<dbReference type="SUPFAM" id="SSF69279">
    <property type="entry name" value="Phage tail proteins"/>
    <property type="match status" value="2"/>
</dbReference>